<comment type="caution">
    <text evidence="3">The sequence shown here is derived from an EMBL/GenBank/DDBJ whole genome shotgun (WGS) entry which is preliminary data.</text>
</comment>
<dbReference type="Proteomes" id="UP000216433">
    <property type="component" value="Unassembled WGS sequence"/>
</dbReference>
<evidence type="ECO:0000259" key="2">
    <source>
        <dbReference type="Pfam" id="PF13827"/>
    </source>
</evidence>
<dbReference type="InterPro" id="IPR025240">
    <property type="entry name" value="DUF4189"/>
</dbReference>
<reference evidence="3 4" key="1">
    <citation type="submission" date="2017-06" db="EMBL/GenBank/DDBJ databases">
        <title>Genome sequencing and assembly of Stenotrophomonas maltophilia DF07.</title>
        <authorList>
            <person name="Iyer R."/>
        </authorList>
    </citation>
    <scope>NUCLEOTIDE SEQUENCE [LARGE SCALE GENOMIC DNA]</scope>
    <source>
        <strain evidence="3 4">DF07</strain>
    </source>
</reference>
<feature type="signal peptide" evidence="1">
    <location>
        <begin position="1"/>
        <end position="21"/>
    </location>
</feature>
<organism evidence="3 4">
    <name type="scientific">Stenotrophomonas maltophilia</name>
    <name type="common">Pseudomonas maltophilia</name>
    <name type="synonym">Xanthomonas maltophilia</name>
    <dbReference type="NCBI Taxonomy" id="40324"/>
    <lineage>
        <taxon>Bacteria</taxon>
        <taxon>Pseudomonadati</taxon>
        <taxon>Pseudomonadota</taxon>
        <taxon>Gammaproteobacteria</taxon>
        <taxon>Lysobacterales</taxon>
        <taxon>Lysobacteraceae</taxon>
        <taxon>Stenotrophomonas</taxon>
        <taxon>Stenotrophomonas maltophilia group</taxon>
    </lineage>
</organism>
<dbReference type="AlphaFoldDB" id="A0A270NQE2"/>
<evidence type="ECO:0000313" key="4">
    <source>
        <dbReference type="Proteomes" id="UP000216433"/>
    </source>
</evidence>
<accession>A0A270NQE2</accession>
<protein>
    <recommendedName>
        <fullName evidence="2">DUF4189 domain-containing protein</fullName>
    </recommendedName>
</protein>
<name>A0A270NQE2_STEMA</name>
<dbReference type="RefSeq" id="WP_095377218.1">
    <property type="nucleotide sequence ID" value="NZ_JAEDVB010000067.1"/>
</dbReference>
<proteinExistence type="predicted"/>
<sequence length="168" mass="17470">MRVLVLICVASLGVFPLVVSAEGRCPPGQYPIGDDRAPGCAPIPAGGSADSGPRATGRWIKTWGAVATSSTGEVGVAIEKRSKSDAAKEAMYQCAKLGGQDCRTVQSYKNQCVALISPSTSERGGSVISSAETEQIATELAMRTCTTRGSRGCGKLYSACTKPLFESF</sequence>
<feature type="domain" description="DUF4189" evidence="2">
    <location>
        <begin position="63"/>
        <end position="160"/>
    </location>
</feature>
<evidence type="ECO:0000256" key="1">
    <source>
        <dbReference type="SAM" id="SignalP"/>
    </source>
</evidence>
<dbReference type="EMBL" id="NJGC01000002">
    <property type="protein sequence ID" value="PAM74363.1"/>
    <property type="molecule type" value="Genomic_DNA"/>
</dbReference>
<gene>
    <name evidence="3" type="ORF">CEK00_02825</name>
</gene>
<evidence type="ECO:0000313" key="3">
    <source>
        <dbReference type="EMBL" id="PAM74363.1"/>
    </source>
</evidence>
<dbReference type="Pfam" id="PF13827">
    <property type="entry name" value="DUF4189"/>
    <property type="match status" value="1"/>
</dbReference>
<keyword evidence="1" id="KW-0732">Signal</keyword>
<feature type="chain" id="PRO_5012560552" description="DUF4189 domain-containing protein" evidence="1">
    <location>
        <begin position="22"/>
        <end position="168"/>
    </location>
</feature>